<evidence type="ECO:0000313" key="3">
    <source>
        <dbReference type="Proteomes" id="UP000316437"/>
    </source>
</evidence>
<sequence length="296" mass="33094">MEFLTEDVAKELGLTPEQVSGITSKGTEYISDQKKEWDKKANENAEAILSGASEYLQEKTGVKEGRQQGEKFGDYFARLSNKALEVKNGEIEALKADYQKKLKDFKGDEATKSELETAKQKLDDAQKLLADYDTLKDKAEKFETATSELSAFKIKAAFGDVKPAFSKDANQYEVSAKWNDFQKRTQDKYNLELVEGEYLAIDKENQYKTIKLSDLVASDEDLKSITSERQVGGTGAKVDKSKIEGIEGDVPVTAKTDAVERTKIIKDQIAKEGIKPTDPGYSVRFAELNKKIQELK</sequence>
<accession>A0A543EA26</accession>
<keyword evidence="1" id="KW-0175">Coiled coil</keyword>
<protein>
    <submittedName>
        <fullName evidence="2">Uncharacterized protein</fullName>
    </submittedName>
</protein>
<dbReference type="Proteomes" id="UP000316437">
    <property type="component" value="Unassembled WGS sequence"/>
</dbReference>
<reference evidence="2 3" key="1">
    <citation type="submission" date="2019-06" db="EMBL/GenBank/DDBJ databases">
        <title>Sorghum-associated microbial communities from plants grown in Nebraska, USA.</title>
        <authorList>
            <person name="Schachtman D."/>
        </authorList>
    </citation>
    <scope>NUCLEOTIDE SEQUENCE [LARGE SCALE GENOMIC DNA]</scope>
    <source>
        <strain evidence="2 3">110</strain>
    </source>
</reference>
<dbReference type="RefSeq" id="WP_142018684.1">
    <property type="nucleotide sequence ID" value="NZ_VFPD01000003.1"/>
</dbReference>
<gene>
    <name evidence="2" type="ORF">FB551_4110</name>
</gene>
<dbReference type="EMBL" id="VFPD01000003">
    <property type="protein sequence ID" value="TQM18329.1"/>
    <property type="molecule type" value="Genomic_DNA"/>
</dbReference>
<organism evidence="2 3">
    <name type="scientific">Chryseobacterium aquifrigidense</name>
    <dbReference type="NCBI Taxonomy" id="558021"/>
    <lineage>
        <taxon>Bacteria</taxon>
        <taxon>Pseudomonadati</taxon>
        <taxon>Bacteroidota</taxon>
        <taxon>Flavobacteriia</taxon>
        <taxon>Flavobacteriales</taxon>
        <taxon>Weeksellaceae</taxon>
        <taxon>Chryseobacterium group</taxon>
        <taxon>Chryseobacterium</taxon>
    </lineage>
</organism>
<evidence type="ECO:0000313" key="2">
    <source>
        <dbReference type="EMBL" id="TQM18329.1"/>
    </source>
</evidence>
<feature type="coiled-coil region" evidence="1">
    <location>
        <begin position="81"/>
        <end position="145"/>
    </location>
</feature>
<dbReference type="AlphaFoldDB" id="A0A543EA26"/>
<keyword evidence="3" id="KW-1185">Reference proteome</keyword>
<proteinExistence type="predicted"/>
<name>A0A543EA26_9FLAO</name>
<evidence type="ECO:0000256" key="1">
    <source>
        <dbReference type="SAM" id="Coils"/>
    </source>
</evidence>
<comment type="caution">
    <text evidence="2">The sequence shown here is derived from an EMBL/GenBank/DDBJ whole genome shotgun (WGS) entry which is preliminary data.</text>
</comment>